<sequence>MSYSRFAIFYVPPEGSLERFGARWLGWDIVQGCKVDQPDLPELHDVTMAPRKYGFHGTLKPPFNLAEGLTFDDVKAAAAKLAAGLAPASCDGLCLTTLGRFLALTPRGDIDGLRRIAAACVRELDMFRAPPGEAELARRRNARLSPRQEALLTEWGYPYVMDEFRFHMTLTGRLPKNDIPAWIEVLQTHMPSLTEPFIIDQIALCGEREDGRFELLHRFTLTG</sequence>
<dbReference type="Gene3D" id="3.90.1140.10">
    <property type="entry name" value="Cyclic phosphodiesterase"/>
    <property type="match status" value="1"/>
</dbReference>
<evidence type="ECO:0000313" key="2">
    <source>
        <dbReference type="Proteomes" id="UP000183400"/>
    </source>
</evidence>
<name>A0A1H2XXQ7_9RHOB</name>
<dbReference type="InterPro" id="IPR009389">
    <property type="entry name" value="DUF1045"/>
</dbReference>
<evidence type="ECO:0000313" key="1">
    <source>
        <dbReference type="EMBL" id="SDW97580.1"/>
    </source>
</evidence>
<dbReference type="RefSeq" id="WP_074736624.1">
    <property type="nucleotide sequence ID" value="NZ_FNNP01000002.1"/>
</dbReference>
<gene>
    <name evidence="1" type="ORF">SAMN05444358_10290</name>
</gene>
<organism evidence="1 2">
    <name type="scientific">Ruegeria halocynthiae</name>
    <dbReference type="NCBI Taxonomy" id="985054"/>
    <lineage>
        <taxon>Bacteria</taxon>
        <taxon>Pseudomonadati</taxon>
        <taxon>Pseudomonadota</taxon>
        <taxon>Alphaproteobacteria</taxon>
        <taxon>Rhodobacterales</taxon>
        <taxon>Roseobacteraceae</taxon>
        <taxon>Ruegeria</taxon>
    </lineage>
</organism>
<reference evidence="2" key="1">
    <citation type="submission" date="2016-10" db="EMBL/GenBank/DDBJ databases">
        <authorList>
            <person name="Varghese N."/>
            <person name="Submissions S."/>
        </authorList>
    </citation>
    <scope>NUCLEOTIDE SEQUENCE [LARGE SCALE GENOMIC DNA]</scope>
    <source>
        <strain evidence="2">DSM 27839</strain>
    </source>
</reference>
<dbReference type="Proteomes" id="UP000183400">
    <property type="component" value="Unassembled WGS sequence"/>
</dbReference>
<dbReference type="OrthoDB" id="4954742at2"/>
<keyword evidence="2" id="KW-1185">Reference proteome</keyword>
<dbReference type="EMBL" id="FNNP01000002">
    <property type="protein sequence ID" value="SDW97580.1"/>
    <property type="molecule type" value="Genomic_DNA"/>
</dbReference>
<dbReference type="Pfam" id="PF06299">
    <property type="entry name" value="DUF1045"/>
    <property type="match status" value="1"/>
</dbReference>
<dbReference type="NCBIfam" id="TIGR03223">
    <property type="entry name" value="Phn_opern_protn"/>
    <property type="match status" value="1"/>
</dbReference>
<proteinExistence type="predicted"/>
<accession>A0A1H2XXQ7</accession>
<dbReference type="STRING" id="985054.SAMN05444358_10290"/>
<protein>
    <submittedName>
        <fullName evidence="1">Putative phosphonate metabolism protein</fullName>
    </submittedName>
</protein>
<dbReference type="AlphaFoldDB" id="A0A1H2XXQ7"/>
<dbReference type="PIRSF" id="PIRSF033328">
    <property type="entry name" value="Phest_Mll4975"/>
    <property type="match status" value="1"/>
</dbReference>